<proteinExistence type="predicted"/>
<accession>A0A9D9N4R1</accession>
<evidence type="ECO:0000313" key="1">
    <source>
        <dbReference type="EMBL" id="MBO8460130.1"/>
    </source>
</evidence>
<dbReference type="EMBL" id="JADIMG010000072">
    <property type="protein sequence ID" value="MBO8460130.1"/>
    <property type="molecule type" value="Genomic_DNA"/>
</dbReference>
<reference evidence="1" key="2">
    <citation type="journal article" date="2021" name="PeerJ">
        <title>Extensive microbial diversity within the chicken gut microbiome revealed by metagenomics and culture.</title>
        <authorList>
            <person name="Gilroy R."/>
            <person name="Ravi A."/>
            <person name="Getino M."/>
            <person name="Pursley I."/>
            <person name="Horton D.L."/>
            <person name="Alikhan N.F."/>
            <person name="Baker D."/>
            <person name="Gharbi K."/>
            <person name="Hall N."/>
            <person name="Watson M."/>
            <person name="Adriaenssens E.M."/>
            <person name="Foster-Nyarko E."/>
            <person name="Jarju S."/>
            <person name="Secka A."/>
            <person name="Antonio M."/>
            <person name="Oren A."/>
            <person name="Chaudhuri R.R."/>
            <person name="La Ragione R."/>
            <person name="Hildebrand F."/>
            <person name="Pallen M.J."/>
        </authorList>
    </citation>
    <scope>NUCLEOTIDE SEQUENCE</scope>
    <source>
        <strain evidence="1">G3-3990</strain>
    </source>
</reference>
<protein>
    <recommendedName>
        <fullName evidence="3">Chromosome partitioning protein ParB</fullName>
    </recommendedName>
</protein>
<comment type="caution">
    <text evidence="1">The sequence shown here is derived from an EMBL/GenBank/DDBJ whole genome shotgun (WGS) entry which is preliminary data.</text>
</comment>
<dbReference type="AlphaFoldDB" id="A0A9D9N4R1"/>
<gene>
    <name evidence="1" type="ORF">IAA73_07355</name>
</gene>
<organism evidence="1 2">
    <name type="scientific">Candidatus Gallipaludibacter merdavium</name>
    <dbReference type="NCBI Taxonomy" id="2840839"/>
    <lineage>
        <taxon>Bacteria</taxon>
        <taxon>Pseudomonadati</taxon>
        <taxon>Bacteroidota</taxon>
        <taxon>Bacteroidia</taxon>
        <taxon>Bacteroidales</taxon>
        <taxon>Candidatus Gallipaludibacter</taxon>
    </lineage>
</organism>
<evidence type="ECO:0008006" key="3">
    <source>
        <dbReference type="Google" id="ProtNLM"/>
    </source>
</evidence>
<reference evidence="1" key="1">
    <citation type="submission" date="2020-10" db="EMBL/GenBank/DDBJ databases">
        <authorList>
            <person name="Gilroy R."/>
        </authorList>
    </citation>
    <scope>NUCLEOTIDE SEQUENCE</scope>
    <source>
        <strain evidence="1">G3-3990</strain>
    </source>
</reference>
<evidence type="ECO:0000313" key="2">
    <source>
        <dbReference type="Proteomes" id="UP000823641"/>
    </source>
</evidence>
<sequence length="127" mass="14980">MRVPVEDITFSDSEYRRGDKIWKAQTLYDFAKAKEYPLLDMPLWNVDLTDEPFECNQLHDFIFQCERVLNCSLGYPIILDDYGQIADGYHRLCKAILEGKETIKAIRLLKCRHQTDMSNSYGQECYR</sequence>
<name>A0A9D9N4R1_9BACT</name>
<dbReference type="Proteomes" id="UP000823641">
    <property type="component" value="Unassembled WGS sequence"/>
</dbReference>